<dbReference type="AlphaFoldDB" id="A0A914HLH6"/>
<evidence type="ECO:0000256" key="4">
    <source>
        <dbReference type="PROSITE-ProRule" id="PRU00125"/>
    </source>
</evidence>
<feature type="domain" description="LIM zinc-binding" evidence="6">
    <location>
        <begin position="11"/>
        <end position="80"/>
    </location>
</feature>
<keyword evidence="1 4" id="KW-0479">Metal-binding</keyword>
<feature type="region of interest" description="Disordered" evidence="5">
    <location>
        <begin position="135"/>
        <end position="161"/>
    </location>
</feature>
<dbReference type="InterPro" id="IPR001781">
    <property type="entry name" value="Znf_LIM"/>
</dbReference>
<keyword evidence="3 4" id="KW-0440">LIM domain</keyword>
<dbReference type="GO" id="GO:0046872">
    <property type="term" value="F:metal ion binding"/>
    <property type="evidence" value="ECO:0007669"/>
    <property type="project" value="UniProtKB-KW"/>
</dbReference>
<protein>
    <submittedName>
        <fullName evidence="8">LIM zinc-binding domain-containing protein</fullName>
    </submittedName>
</protein>
<evidence type="ECO:0000256" key="5">
    <source>
        <dbReference type="SAM" id="MobiDB-lite"/>
    </source>
</evidence>
<evidence type="ECO:0000256" key="1">
    <source>
        <dbReference type="ARBA" id="ARBA00022723"/>
    </source>
</evidence>
<evidence type="ECO:0000256" key="3">
    <source>
        <dbReference type="ARBA" id="ARBA00023038"/>
    </source>
</evidence>
<accession>A0A914HLH6</accession>
<evidence type="ECO:0000259" key="6">
    <source>
        <dbReference type="PROSITE" id="PS50023"/>
    </source>
</evidence>
<sequence>MFAWSQGPELVQCAICGEKVDLFDKITVDKETIHKKCFTCCYCGNGLQQGACAMALSLYNRIGPRFYCSGKAGSCAMLPNDQKEAKLKEKGLATPHLIAATSSVNNDQLLSKDQQYQQQLKEIIRISNIQQQIFNENRQNGTDPTDSSGLSMSEIANKKTF</sequence>
<feature type="compositionally biased region" description="Polar residues" evidence="5">
    <location>
        <begin position="135"/>
        <end position="151"/>
    </location>
</feature>
<evidence type="ECO:0000313" key="7">
    <source>
        <dbReference type="Proteomes" id="UP000887572"/>
    </source>
</evidence>
<proteinExistence type="predicted"/>
<dbReference type="WBParaSite" id="Gr19_v10_g2231.t1">
    <property type="protein sequence ID" value="Gr19_v10_g2231.t1"/>
    <property type="gene ID" value="Gr19_v10_g2231"/>
</dbReference>
<evidence type="ECO:0000313" key="8">
    <source>
        <dbReference type="WBParaSite" id="Gr19_v10_g2231.t1"/>
    </source>
</evidence>
<evidence type="ECO:0000256" key="2">
    <source>
        <dbReference type="ARBA" id="ARBA00022833"/>
    </source>
</evidence>
<keyword evidence="7" id="KW-1185">Reference proteome</keyword>
<keyword evidence="2 4" id="KW-0862">Zinc</keyword>
<dbReference type="PROSITE" id="PS50023">
    <property type="entry name" value="LIM_DOMAIN_2"/>
    <property type="match status" value="1"/>
</dbReference>
<name>A0A914HLH6_GLORO</name>
<dbReference type="Gene3D" id="2.10.110.10">
    <property type="entry name" value="Cysteine Rich Protein"/>
    <property type="match status" value="1"/>
</dbReference>
<reference evidence="8" key="1">
    <citation type="submission" date="2022-11" db="UniProtKB">
        <authorList>
            <consortium name="WormBaseParasite"/>
        </authorList>
    </citation>
    <scope>IDENTIFICATION</scope>
</reference>
<organism evidence="7 8">
    <name type="scientific">Globodera rostochiensis</name>
    <name type="common">Golden nematode worm</name>
    <name type="synonym">Heterodera rostochiensis</name>
    <dbReference type="NCBI Taxonomy" id="31243"/>
    <lineage>
        <taxon>Eukaryota</taxon>
        <taxon>Metazoa</taxon>
        <taxon>Ecdysozoa</taxon>
        <taxon>Nematoda</taxon>
        <taxon>Chromadorea</taxon>
        <taxon>Rhabditida</taxon>
        <taxon>Tylenchina</taxon>
        <taxon>Tylenchomorpha</taxon>
        <taxon>Tylenchoidea</taxon>
        <taxon>Heteroderidae</taxon>
        <taxon>Heteroderinae</taxon>
        <taxon>Globodera</taxon>
    </lineage>
</organism>
<dbReference type="Proteomes" id="UP000887572">
    <property type="component" value="Unplaced"/>
</dbReference>